<dbReference type="EMBL" id="BMLM01000001">
    <property type="protein sequence ID" value="GGN80064.1"/>
    <property type="molecule type" value="Genomic_DNA"/>
</dbReference>
<dbReference type="RefSeq" id="WP_188716209.1">
    <property type="nucleotide sequence ID" value="NZ_BAABBD010000001.1"/>
</dbReference>
<protein>
    <recommendedName>
        <fullName evidence="1">Mycothiol-dependent maleylpyruvate isomerase metal-binding domain-containing protein</fullName>
    </recommendedName>
</protein>
<dbReference type="NCBIfam" id="TIGR03083">
    <property type="entry name" value="maleylpyruvate isomerase family mycothiol-dependent enzyme"/>
    <property type="match status" value="1"/>
</dbReference>
<feature type="domain" description="Mycothiol-dependent maleylpyruvate isomerase metal-binding" evidence="1">
    <location>
        <begin position="15"/>
        <end position="106"/>
    </location>
</feature>
<dbReference type="Gene3D" id="1.20.120.450">
    <property type="entry name" value="dinb family like domain"/>
    <property type="match status" value="1"/>
</dbReference>
<name>A0ABQ2KI21_9MICO</name>
<comment type="caution">
    <text evidence="2">The sequence shown here is derived from an EMBL/GenBank/DDBJ whole genome shotgun (WGS) entry which is preliminary data.</text>
</comment>
<evidence type="ECO:0000259" key="1">
    <source>
        <dbReference type="Pfam" id="PF11716"/>
    </source>
</evidence>
<keyword evidence="3" id="KW-1185">Reference proteome</keyword>
<reference evidence="3" key="1">
    <citation type="journal article" date="2019" name="Int. J. Syst. Evol. Microbiol.">
        <title>The Global Catalogue of Microorganisms (GCM) 10K type strain sequencing project: providing services to taxonomists for standard genome sequencing and annotation.</title>
        <authorList>
            <consortium name="The Broad Institute Genomics Platform"/>
            <consortium name="The Broad Institute Genome Sequencing Center for Infectious Disease"/>
            <person name="Wu L."/>
            <person name="Ma J."/>
        </authorList>
    </citation>
    <scope>NUCLEOTIDE SEQUENCE [LARGE SCALE GENOMIC DNA]</scope>
    <source>
        <strain evidence="3">CGMCC 1.6960</strain>
    </source>
</reference>
<dbReference type="InterPro" id="IPR017517">
    <property type="entry name" value="Maleyloyr_isom"/>
</dbReference>
<evidence type="ECO:0000313" key="2">
    <source>
        <dbReference type="EMBL" id="GGN80064.1"/>
    </source>
</evidence>
<sequence>METWGKQRLQDAIVAERTALAEQLEELDEAQWSAESLCDGWTVEDVVAHLTAGATVGPARWIASMLAARFDDAVHNRRRLEERRGPTPAATLARFRSAAGRRTAASGHWPAWLGEVVVHGQDIRMPLGLPTPTPSDAAAQVLAFFVARDFAVSSRSAAAGLRMEADDADLALGDGPLVRGPAVAVATALAGRAAALPSLTGDGVPVLADRLR</sequence>
<dbReference type="InterPro" id="IPR024344">
    <property type="entry name" value="MDMPI_metal-binding"/>
</dbReference>
<dbReference type="Proteomes" id="UP000626982">
    <property type="component" value="Unassembled WGS sequence"/>
</dbReference>
<dbReference type="Pfam" id="PF11716">
    <property type="entry name" value="MDMPI_N"/>
    <property type="match status" value="1"/>
</dbReference>
<proteinExistence type="predicted"/>
<evidence type="ECO:0000313" key="3">
    <source>
        <dbReference type="Proteomes" id="UP000626982"/>
    </source>
</evidence>
<organism evidence="2 3">
    <name type="scientific">Agrococcus terreus</name>
    <dbReference type="NCBI Taxonomy" id="574649"/>
    <lineage>
        <taxon>Bacteria</taxon>
        <taxon>Bacillati</taxon>
        <taxon>Actinomycetota</taxon>
        <taxon>Actinomycetes</taxon>
        <taxon>Micrococcales</taxon>
        <taxon>Microbacteriaceae</taxon>
        <taxon>Agrococcus</taxon>
    </lineage>
</organism>
<dbReference type="SUPFAM" id="SSF109854">
    <property type="entry name" value="DinB/YfiT-like putative metalloenzymes"/>
    <property type="match status" value="1"/>
</dbReference>
<accession>A0ABQ2KI21</accession>
<dbReference type="InterPro" id="IPR034660">
    <property type="entry name" value="DinB/YfiT-like"/>
</dbReference>
<gene>
    <name evidence="2" type="ORF">GCM10010968_07600</name>
</gene>